<keyword evidence="2" id="KW-1185">Reference proteome</keyword>
<protein>
    <submittedName>
        <fullName evidence="1">Uncharacterized protein</fullName>
    </submittedName>
</protein>
<evidence type="ECO:0000313" key="1">
    <source>
        <dbReference type="EMBL" id="MFC3389347.1"/>
    </source>
</evidence>
<dbReference type="Proteomes" id="UP001595637">
    <property type="component" value="Unassembled WGS sequence"/>
</dbReference>
<accession>A0ABV7NAU8</accession>
<reference evidence="2" key="1">
    <citation type="journal article" date="2019" name="Int. J. Syst. Evol. Microbiol.">
        <title>The Global Catalogue of Microorganisms (GCM) 10K type strain sequencing project: providing services to taxonomists for standard genome sequencing and annotation.</title>
        <authorList>
            <consortium name="The Broad Institute Genomics Platform"/>
            <consortium name="The Broad Institute Genome Sequencing Center for Infectious Disease"/>
            <person name="Wu L."/>
            <person name="Ma J."/>
        </authorList>
    </citation>
    <scope>NUCLEOTIDE SEQUENCE [LARGE SCALE GENOMIC DNA]</scope>
    <source>
        <strain evidence="2">CCM 7756</strain>
    </source>
</reference>
<dbReference type="EMBL" id="JBHRVQ010000001">
    <property type="protein sequence ID" value="MFC3389347.1"/>
    <property type="molecule type" value="Genomic_DNA"/>
</dbReference>
<name>A0ABV7NAU8_9STAP</name>
<gene>
    <name evidence="1" type="ORF">ACFOEO_12220</name>
</gene>
<proteinExistence type="predicted"/>
<comment type="caution">
    <text evidence="1">The sequence shown here is derived from an EMBL/GenBank/DDBJ whole genome shotgun (WGS) entry which is preliminary data.</text>
</comment>
<evidence type="ECO:0000313" key="2">
    <source>
        <dbReference type="Proteomes" id="UP001595637"/>
    </source>
</evidence>
<dbReference type="RefSeq" id="WP_380656366.1">
    <property type="nucleotide sequence ID" value="NZ_JBHRVQ010000001.1"/>
</dbReference>
<organism evidence="1 2">
    <name type="scientific">Salinicoccus sesuvii</name>
    <dbReference type="NCBI Taxonomy" id="868281"/>
    <lineage>
        <taxon>Bacteria</taxon>
        <taxon>Bacillati</taxon>
        <taxon>Bacillota</taxon>
        <taxon>Bacilli</taxon>
        <taxon>Bacillales</taxon>
        <taxon>Staphylococcaceae</taxon>
        <taxon>Salinicoccus</taxon>
    </lineage>
</organism>
<sequence>MDLKEKRMLKDRERTPRMVLQDLLDRSGEIDDIVVSVSFEDTTIETHLSTSSTIGIVGMLEVAKKDVLSLSEIE</sequence>